<comment type="cofactor">
    <cofactor evidence="1 6">
        <name>Mg(2+)</name>
        <dbReference type="ChEBI" id="CHEBI:18420"/>
    </cofactor>
</comment>
<dbReference type="GO" id="GO:0017111">
    <property type="term" value="F:ribonucleoside triphosphate phosphatase activity"/>
    <property type="evidence" value="ECO:0007669"/>
    <property type="project" value="InterPro"/>
</dbReference>
<dbReference type="InterPro" id="IPR020084">
    <property type="entry name" value="NUDIX_hydrolase_CS"/>
</dbReference>
<comment type="subunit">
    <text evidence="3 6">Monomer.</text>
</comment>
<proteinExistence type="inferred from homology"/>
<dbReference type="PROSITE" id="PS51462">
    <property type="entry name" value="NUDIX"/>
    <property type="match status" value="1"/>
</dbReference>
<reference evidence="8 9" key="1">
    <citation type="submission" date="2018-10" db="EMBL/GenBank/DDBJ databases">
        <title>Genomic Encyclopedia of Type Strains, Phase IV (KMG-IV): sequencing the most valuable type-strain genomes for metagenomic binning, comparative biology and taxonomic classification.</title>
        <authorList>
            <person name="Goeker M."/>
        </authorList>
    </citation>
    <scope>NUCLEOTIDE SEQUENCE [LARGE SCALE GENOMIC DNA]</scope>
    <source>
        <strain evidence="8 9">DSM 12769</strain>
    </source>
</reference>
<organism evidence="8 9">
    <name type="scientific">Alkalispirillum mobile</name>
    <dbReference type="NCBI Taxonomy" id="85925"/>
    <lineage>
        <taxon>Bacteria</taxon>
        <taxon>Pseudomonadati</taxon>
        <taxon>Pseudomonadota</taxon>
        <taxon>Gammaproteobacteria</taxon>
        <taxon>Chromatiales</taxon>
        <taxon>Ectothiorhodospiraceae</taxon>
        <taxon>Alkalispirillum</taxon>
    </lineage>
</organism>
<dbReference type="InterPro" id="IPR033713">
    <property type="entry name" value="NudJ"/>
</dbReference>
<dbReference type="InterPro" id="IPR000086">
    <property type="entry name" value="NUDIX_hydrolase_dom"/>
</dbReference>
<dbReference type="Pfam" id="PF00293">
    <property type="entry name" value="NUDIX"/>
    <property type="match status" value="1"/>
</dbReference>
<dbReference type="GO" id="GO:0017110">
    <property type="term" value="F:nucleoside diphosphate phosphatase activity"/>
    <property type="evidence" value="ECO:0007669"/>
    <property type="project" value="InterPro"/>
</dbReference>
<gene>
    <name evidence="6" type="primary">nudJ</name>
    <name evidence="8" type="ORF">DFR31_0299</name>
</gene>
<keyword evidence="6" id="KW-0460">Magnesium</keyword>
<dbReference type="EC" id="3.6.1.-" evidence="6"/>
<dbReference type="CDD" id="cd03675">
    <property type="entry name" value="NUDIX_Hydrolase"/>
    <property type="match status" value="1"/>
</dbReference>
<comment type="similarity">
    <text evidence="2 6">Belongs to the Nudix hydrolase family. NudJ subfamily.</text>
</comment>
<dbReference type="InterPro" id="IPR015797">
    <property type="entry name" value="NUDIX_hydrolase-like_dom_sf"/>
</dbReference>
<dbReference type="AlphaFoldDB" id="A0A498C575"/>
<evidence type="ECO:0000256" key="3">
    <source>
        <dbReference type="ARBA" id="ARBA00011245"/>
    </source>
</evidence>
<dbReference type="PROSITE" id="PS00893">
    <property type="entry name" value="NUDIX_BOX"/>
    <property type="match status" value="1"/>
</dbReference>
<evidence type="ECO:0000313" key="9">
    <source>
        <dbReference type="Proteomes" id="UP000275461"/>
    </source>
</evidence>
<evidence type="ECO:0000256" key="6">
    <source>
        <dbReference type="RuleBase" id="RU364043"/>
    </source>
</evidence>
<accession>A0A498C575</accession>
<evidence type="ECO:0000256" key="5">
    <source>
        <dbReference type="ARBA" id="ARBA00022801"/>
    </source>
</evidence>
<keyword evidence="5 6" id="KW-0378">Hydrolase</keyword>
<evidence type="ECO:0000259" key="7">
    <source>
        <dbReference type="PROSITE" id="PS51462"/>
    </source>
</evidence>
<evidence type="ECO:0000256" key="4">
    <source>
        <dbReference type="ARBA" id="ARBA00015552"/>
    </source>
</evidence>
<dbReference type="RefSeq" id="WP_121440894.1">
    <property type="nucleotide sequence ID" value="NZ_RCDA01000001.1"/>
</dbReference>
<dbReference type="GO" id="GO:0004787">
    <property type="term" value="F:thiamine diphosphate phosphatase activity"/>
    <property type="evidence" value="ECO:0007669"/>
    <property type="project" value="InterPro"/>
</dbReference>
<dbReference type="EMBL" id="RCDA01000001">
    <property type="protein sequence ID" value="RLK50403.1"/>
    <property type="molecule type" value="Genomic_DNA"/>
</dbReference>
<keyword evidence="9" id="KW-1185">Reference proteome</keyword>
<protein>
    <recommendedName>
        <fullName evidence="4 6">Phosphatase NudJ</fullName>
        <ecNumber evidence="6">3.6.1.-</ecNumber>
    </recommendedName>
</protein>
<comment type="caution">
    <text evidence="8">The sequence shown here is derived from an EMBL/GenBank/DDBJ whole genome shotgun (WGS) entry which is preliminary data.</text>
</comment>
<feature type="domain" description="Nudix hydrolase" evidence="7">
    <location>
        <begin position="2"/>
        <end position="137"/>
    </location>
</feature>
<dbReference type="PANTHER" id="PTHR43222">
    <property type="entry name" value="NUDIX HYDROLASE 23"/>
    <property type="match status" value="1"/>
</dbReference>
<dbReference type="Gene3D" id="3.90.79.10">
    <property type="entry name" value="Nucleoside Triphosphate Pyrophosphohydrolase"/>
    <property type="match status" value="1"/>
</dbReference>
<evidence type="ECO:0000256" key="1">
    <source>
        <dbReference type="ARBA" id="ARBA00001946"/>
    </source>
</evidence>
<dbReference type="SUPFAM" id="SSF55811">
    <property type="entry name" value="Nudix"/>
    <property type="match status" value="1"/>
</dbReference>
<dbReference type="PANTHER" id="PTHR43222:SF11">
    <property type="entry name" value="PHOSPHATASE NUDJ"/>
    <property type="match status" value="1"/>
</dbReference>
<evidence type="ECO:0000313" key="8">
    <source>
        <dbReference type="EMBL" id="RLK50403.1"/>
    </source>
</evidence>
<name>A0A498C575_9GAMM</name>
<dbReference type="Proteomes" id="UP000275461">
    <property type="component" value="Unassembled WGS sequence"/>
</dbReference>
<sequence length="156" mass="17775">MVWKPHVTVAAVVEDRGRFLMVEERPDGDALVYNQPAGHLDPNESLLHAVVRETREETGWGFEPEAVVGVYLWQPRAEDAERSFLRVAFSGRLTDHDPDQPLDEEIVRAAWHTPETLNRAGGQLRSPLVMQCIWDYQADRRYPLELLSHLLPPGCP</sequence>
<dbReference type="OrthoDB" id="8594221at2"/>
<evidence type="ECO:0000256" key="2">
    <source>
        <dbReference type="ARBA" id="ARBA00007608"/>
    </source>
</evidence>